<protein>
    <recommendedName>
        <fullName evidence="3">DUF2345 domain-containing protein</fullName>
    </recommendedName>
</protein>
<dbReference type="RefSeq" id="WP_032058995.1">
    <property type="nucleotide sequence ID" value="NZ_JEXD01000006.1"/>
</dbReference>
<dbReference type="AlphaFoldDB" id="A0A009PHT0"/>
<reference evidence="1 2" key="1">
    <citation type="submission" date="2014-02" db="EMBL/GenBank/DDBJ databases">
        <title>Comparative genomics and transcriptomics to identify genetic mechanisms underlying the emergence of carbapenem resistant Acinetobacter baumannii (CRAb).</title>
        <authorList>
            <person name="Harris A.D."/>
            <person name="Johnson K.J."/>
            <person name="George J."/>
            <person name="Shefchek K."/>
            <person name="Daugherty S.C."/>
            <person name="Parankush S."/>
            <person name="Sadzewicz L."/>
            <person name="Tallon L."/>
            <person name="Sengamalay N."/>
            <person name="Hazen T.H."/>
            <person name="Rasko D.A."/>
        </authorList>
    </citation>
    <scope>NUCLEOTIDE SEQUENCE [LARGE SCALE GENOMIC DNA]</scope>
    <source>
        <strain evidence="1 2">625974</strain>
    </source>
</reference>
<comment type="caution">
    <text evidence="1">The sequence shown here is derived from an EMBL/GenBank/DDBJ whole genome shotgun (WGS) entry which is preliminary data.</text>
</comment>
<dbReference type="EMBL" id="JEXD01000006">
    <property type="protein sequence ID" value="EXC08627.1"/>
    <property type="molecule type" value="Genomic_DNA"/>
</dbReference>
<sequence>MAGGSQIIINKSGITVITPAKFEVKAGQHIFKGGAEVGVNLQGLPAYEKYDEKFNLFLPSGRPLTNVSYNIQSNNQSFIAETDMKGKTKRINTKEAEQLDVDLNWLNFEPDENDPVK</sequence>
<dbReference type="Proteomes" id="UP000021108">
    <property type="component" value="Unassembled WGS sequence"/>
</dbReference>
<proteinExistence type="predicted"/>
<name>A0A009PHT0_ACIBA</name>
<evidence type="ECO:0000313" key="2">
    <source>
        <dbReference type="Proteomes" id="UP000021108"/>
    </source>
</evidence>
<evidence type="ECO:0000313" key="1">
    <source>
        <dbReference type="EMBL" id="EXC08627.1"/>
    </source>
</evidence>
<accession>A0A009PHT0</accession>
<dbReference type="PATRIC" id="fig|1310607.3.peg.1183"/>
<organism evidence="1 2">
    <name type="scientific">Acinetobacter baumannii 625974</name>
    <dbReference type="NCBI Taxonomy" id="1310607"/>
    <lineage>
        <taxon>Bacteria</taxon>
        <taxon>Pseudomonadati</taxon>
        <taxon>Pseudomonadota</taxon>
        <taxon>Gammaproteobacteria</taxon>
        <taxon>Moraxellales</taxon>
        <taxon>Moraxellaceae</taxon>
        <taxon>Acinetobacter</taxon>
        <taxon>Acinetobacter calcoaceticus/baumannii complex</taxon>
    </lineage>
</organism>
<evidence type="ECO:0008006" key="3">
    <source>
        <dbReference type="Google" id="ProtNLM"/>
    </source>
</evidence>
<gene>
    <name evidence="1" type="ORF">J506_1218</name>
</gene>